<dbReference type="InterPro" id="IPR025345">
    <property type="entry name" value="DUF4249"/>
</dbReference>
<sequence>MIFKAQIGILRIAFLMLLGVMVYGCIESFEPETETFEDALVIETTITNEVQQQEVILSRAFPLEELVSTPEVNASVTVVDDLDNQYNFQEINPGRYGSVTQFGIVPGRTYQLFVTTNDGRTYESDPVLGLEPTPMNNLTASRITNDGTEGMEISVEYDNSQLSKYLRYKYEETYKIVAPSWSGQTLRLLGGELVPWPIYGSVGRTCYNTDISNDIILNRPQESNSGEVQRFSVRFIDRNNFILSHRYSILVKQLVISQESYRYLETLEESTAEDDLFSPSQPGFFSGNVRSTSNDDEKVLGFFHVATVTSQRIFFNYNDYFPDEELPPYVDACLPFVAPLVTHDGSPDIFDLLGDDVVRYHSTTPTGDIAVVSTVCADCSVMWDTTIPDFWEE</sequence>
<evidence type="ECO:0000313" key="2">
    <source>
        <dbReference type="EMBL" id="TMU57010.1"/>
    </source>
</evidence>
<dbReference type="EMBL" id="VCNI01000001">
    <property type="protein sequence ID" value="TMU57010.1"/>
    <property type="molecule type" value="Genomic_DNA"/>
</dbReference>
<gene>
    <name evidence="2" type="ORF">FGG15_05535</name>
</gene>
<keyword evidence="3" id="KW-1185">Reference proteome</keyword>
<organism evidence="2 3">
    <name type="scientific">Flagellimonas algicola</name>
    <dbReference type="NCBI Taxonomy" id="2583815"/>
    <lineage>
        <taxon>Bacteria</taxon>
        <taxon>Pseudomonadati</taxon>
        <taxon>Bacteroidota</taxon>
        <taxon>Flavobacteriia</taxon>
        <taxon>Flavobacteriales</taxon>
        <taxon>Flavobacteriaceae</taxon>
        <taxon>Flagellimonas</taxon>
    </lineage>
</organism>
<proteinExistence type="predicted"/>
<keyword evidence="1" id="KW-0812">Transmembrane</keyword>
<protein>
    <submittedName>
        <fullName evidence="2">DUF4249 domain-containing protein</fullName>
    </submittedName>
</protein>
<dbReference type="PROSITE" id="PS51257">
    <property type="entry name" value="PROKAR_LIPOPROTEIN"/>
    <property type="match status" value="1"/>
</dbReference>
<accession>A0ABY2WQL0</accession>
<dbReference type="RefSeq" id="WP_161991925.1">
    <property type="nucleotide sequence ID" value="NZ_VCNI01000001.1"/>
</dbReference>
<evidence type="ECO:0000313" key="3">
    <source>
        <dbReference type="Proteomes" id="UP000751614"/>
    </source>
</evidence>
<dbReference type="Pfam" id="PF14054">
    <property type="entry name" value="DUF4249"/>
    <property type="match status" value="1"/>
</dbReference>
<keyword evidence="1" id="KW-1133">Transmembrane helix</keyword>
<dbReference type="Proteomes" id="UP000751614">
    <property type="component" value="Unassembled WGS sequence"/>
</dbReference>
<keyword evidence="1" id="KW-0472">Membrane</keyword>
<reference evidence="2 3" key="1">
    <citation type="submission" date="2019-05" db="EMBL/GenBank/DDBJ databases">
        <title>Flagellimonas sp. AsT0115, sp. nov., isolated from a marine red algae, Asparagopsis taxiformis.</title>
        <authorList>
            <person name="Kim J."/>
            <person name="Jeong S.E."/>
            <person name="Jeon C.O."/>
        </authorList>
    </citation>
    <scope>NUCLEOTIDE SEQUENCE [LARGE SCALE GENOMIC DNA]</scope>
    <source>
        <strain evidence="2 3">AsT0115</strain>
    </source>
</reference>
<evidence type="ECO:0000256" key="1">
    <source>
        <dbReference type="SAM" id="Phobius"/>
    </source>
</evidence>
<name>A0ABY2WQL0_9FLAO</name>
<feature type="transmembrane region" description="Helical" evidence="1">
    <location>
        <begin position="7"/>
        <end position="24"/>
    </location>
</feature>
<comment type="caution">
    <text evidence="2">The sequence shown here is derived from an EMBL/GenBank/DDBJ whole genome shotgun (WGS) entry which is preliminary data.</text>
</comment>